<dbReference type="EMBL" id="CP050861">
    <property type="protein sequence ID" value="UTD14166.1"/>
    <property type="molecule type" value="Genomic_DNA"/>
</dbReference>
<name>A0AAE9MKT5_9FLAO</name>
<proteinExistence type="predicted"/>
<evidence type="ECO:0000313" key="2">
    <source>
        <dbReference type="EMBL" id="UTD14166.1"/>
    </source>
</evidence>
<dbReference type="InterPro" id="IPR036513">
    <property type="entry name" value="STAS_dom_sf"/>
</dbReference>
<evidence type="ECO:0000259" key="1">
    <source>
        <dbReference type="Pfam" id="PF01740"/>
    </source>
</evidence>
<organism evidence="2 3">
    <name type="scientific">Tenacibaculum mesophilum</name>
    <dbReference type="NCBI Taxonomy" id="104268"/>
    <lineage>
        <taxon>Bacteria</taxon>
        <taxon>Pseudomonadati</taxon>
        <taxon>Bacteroidota</taxon>
        <taxon>Flavobacteriia</taxon>
        <taxon>Flavobacteriales</taxon>
        <taxon>Flavobacteriaceae</taxon>
        <taxon>Tenacibaculum</taxon>
    </lineage>
</organism>
<dbReference type="Proteomes" id="UP001056837">
    <property type="component" value="Chromosome"/>
</dbReference>
<sequence length="92" mass="10340">MALQISENNGTFYLNGKINSTTVRSFIIHFEYCIEKCKNVVINIDNVNEIGVTGLNAIKTLMAIALKQHKMFSVVGYGCKEVYDHFYSSQVA</sequence>
<dbReference type="AlphaFoldDB" id="A0AAE9MKT5"/>
<gene>
    <name evidence="2" type="ORF">HER15_01165</name>
</gene>
<evidence type="ECO:0000313" key="3">
    <source>
        <dbReference type="Proteomes" id="UP001056837"/>
    </source>
</evidence>
<dbReference type="SUPFAM" id="SSF52091">
    <property type="entry name" value="SpoIIaa-like"/>
    <property type="match status" value="1"/>
</dbReference>
<reference evidence="2" key="1">
    <citation type="submission" date="2020-04" db="EMBL/GenBank/DDBJ databases">
        <title>Tenacibaculum mesophilum bac2.</title>
        <authorList>
            <person name="Li M."/>
        </authorList>
    </citation>
    <scope>NUCLEOTIDE SEQUENCE</scope>
    <source>
        <strain evidence="2">Bac2</strain>
    </source>
</reference>
<accession>A0AAE9MKT5</accession>
<feature type="domain" description="STAS" evidence="1">
    <location>
        <begin position="3"/>
        <end position="65"/>
    </location>
</feature>
<dbReference type="InterPro" id="IPR002645">
    <property type="entry name" value="STAS_dom"/>
</dbReference>
<dbReference type="RefSeq" id="WP_159491304.1">
    <property type="nucleotide sequence ID" value="NZ_CANLMG010000004.1"/>
</dbReference>
<dbReference type="Pfam" id="PF01740">
    <property type="entry name" value="STAS"/>
    <property type="match status" value="1"/>
</dbReference>
<protein>
    <recommendedName>
        <fullName evidence="1">STAS domain-containing protein</fullName>
    </recommendedName>
</protein>